<organism evidence="2">
    <name type="scientific">Siphoviridae sp. ctHSm42</name>
    <dbReference type="NCBI Taxonomy" id="2826232"/>
    <lineage>
        <taxon>Viruses</taxon>
        <taxon>Duplodnaviria</taxon>
        <taxon>Heunggongvirae</taxon>
        <taxon>Uroviricota</taxon>
        <taxon>Caudoviricetes</taxon>
    </lineage>
</organism>
<dbReference type="EMBL" id="BK014962">
    <property type="protein sequence ID" value="DAD84574.1"/>
    <property type="molecule type" value="Genomic_DNA"/>
</dbReference>
<feature type="domain" description="ADP ribosyltransferase" evidence="1">
    <location>
        <begin position="440"/>
        <end position="581"/>
    </location>
</feature>
<protein>
    <submittedName>
        <fullName evidence="2">Minor capsid protein</fullName>
    </submittedName>
</protein>
<dbReference type="Gene3D" id="3.90.176.10">
    <property type="entry name" value="Toxin ADP-ribosyltransferase, Chain A, domain 1"/>
    <property type="match status" value="1"/>
</dbReference>
<dbReference type="SUPFAM" id="SSF56399">
    <property type="entry name" value="ADP-ribosylation"/>
    <property type="match status" value="1"/>
</dbReference>
<dbReference type="GO" id="GO:0005198">
    <property type="term" value="F:structural molecule activity"/>
    <property type="evidence" value="ECO:0007669"/>
    <property type="project" value="InterPro"/>
</dbReference>
<dbReference type="InterPro" id="IPR003540">
    <property type="entry name" value="ADP-ribosyltransferase"/>
</dbReference>
<sequence>MKDKKKPIKLNDQQLMLDASRVADIYHQLTLDLFDQVIDRIKERGSASLNDNPYIWQLEKMNEMGLLNDDNVSLISERSGIAEEQLRYVIQNEGYKVYKDTKEQLLESMGGQFTDNSLMQTNLAAYVNQTMGDIDNLINTTLPLSVRKVYQSIIEESVAKVVTGLTTSDKAISDTVMKWAEKGFYGFTDSQGKRWKADTYARQVIKSTAWRVYREVRMAPADEMGIDTFYYHKKATAREMCAPLQHQIVTTGVAREVNGERVLALADYGYGHPAGCQGINCTHEMTPYIPGVNYKPDLPDHLKDLTPEEAIANANVQAKQRALERSIRKSKELLHVAEKLGDSELISKYKSKVRMKQGAMRGFLSQHPYLHRDYAREKYYADPFSQAQKEVKLRKKMSEHHYIKEDEIPAFKKVGGKITKPERKVLYAAENPQGLGYIGTAHSFTINKFLRDKNAMPPEYQKIVNTLDGVVEKNKILKNTKVNRFDDNVYLKSVVEQNQHLLKDYDNFMDMLNSGKAKYSNDGYTSTSYIPKYNYFKHRPVKTIINIPKNHQIYFTDNDNESEIILPRGTKYDIISVKENKGGIVLEMNVRKDE</sequence>
<dbReference type="PROSITE" id="PS51996">
    <property type="entry name" value="TR_MART"/>
    <property type="match status" value="1"/>
</dbReference>
<dbReference type="InterPro" id="IPR009319">
    <property type="entry name" value="Phage_A118_VSP1"/>
</dbReference>
<evidence type="ECO:0000259" key="1">
    <source>
        <dbReference type="Pfam" id="PF03496"/>
    </source>
</evidence>
<reference evidence="2" key="1">
    <citation type="journal article" date="2021" name="Proc. Natl. Acad. Sci. U.S.A.">
        <title>A Catalog of Tens of Thousands of Viruses from Human Metagenomes Reveals Hidden Associations with Chronic Diseases.</title>
        <authorList>
            <person name="Tisza M.J."/>
            <person name="Buck C.B."/>
        </authorList>
    </citation>
    <scope>NUCLEOTIDE SEQUENCE</scope>
    <source>
        <strain evidence="2">CtHSm42</strain>
    </source>
</reference>
<accession>A0A8S5MQI6</accession>
<evidence type="ECO:0000313" key="2">
    <source>
        <dbReference type="EMBL" id="DAD84574.1"/>
    </source>
</evidence>
<dbReference type="Pfam" id="PF06152">
    <property type="entry name" value="Phage_min_cap2"/>
    <property type="match status" value="1"/>
</dbReference>
<dbReference type="Pfam" id="PF03496">
    <property type="entry name" value="ADPrib_exo_Tox"/>
    <property type="match status" value="1"/>
</dbReference>
<name>A0A8S5MQI6_9CAUD</name>
<proteinExistence type="predicted"/>
<dbReference type="GO" id="GO:0005576">
    <property type="term" value="C:extracellular region"/>
    <property type="evidence" value="ECO:0007669"/>
    <property type="project" value="InterPro"/>
</dbReference>